<dbReference type="Proteomes" id="UP000824219">
    <property type="component" value="Linkage Group LG28"/>
</dbReference>
<evidence type="ECO:0000313" key="7">
    <source>
        <dbReference type="EMBL" id="KAG7314528.1"/>
    </source>
</evidence>
<evidence type="ECO:0000256" key="5">
    <source>
        <dbReference type="ARBA" id="ARBA00023136"/>
    </source>
</evidence>
<proteinExistence type="inferred from homology"/>
<dbReference type="GO" id="GO:0016020">
    <property type="term" value="C:membrane"/>
    <property type="evidence" value="ECO:0007669"/>
    <property type="project" value="UniProtKB-SubCell"/>
</dbReference>
<keyword evidence="5 6" id="KW-0472">Membrane</keyword>
<evidence type="ECO:0000313" key="8">
    <source>
        <dbReference type="Proteomes" id="UP000824219"/>
    </source>
</evidence>
<accession>A0A9D3N1B1</accession>
<evidence type="ECO:0000256" key="4">
    <source>
        <dbReference type="ARBA" id="ARBA00022989"/>
    </source>
</evidence>
<sequence>MENDFKMEEDVTVPPAVSRERTYLAWSIFNTIFCCTSIGIITIVFSLQTETANLIGNSARAKARSRLVKKLNIASSVIGIVFIILVIIIVVKMPQFFKPFLPLDQLKRPH</sequence>
<comment type="similarity">
    <text evidence="2">Belongs to the CD225/Dispanin family.</text>
</comment>
<comment type="subcellular location">
    <subcellularLocation>
        <location evidence="1">Membrane</location>
    </subcellularLocation>
</comment>
<evidence type="ECO:0000256" key="3">
    <source>
        <dbReference type="ARBA" id="ARBA00022692"/>
    </source>
</evidence>
<dbReference type="PANTHER" id="PTHR14948">
    <property type="entry name" value="NG5"/>
    <property type="match status" value="1"/>
</dbReference>
<organism evidence="7 8">
    <name type="scientific">Hemibagrus wyckioides</name>
    <dbReference type="NCBI Taxonomy" id="337641"/>
    <lineage>
        <taxon>Eukaryota</taxon>
        <taxon>Metazoa</taxon>
        <taxon>Chordata</taxon>
        <taxon>Craniata</taxon>
        <taxon>Vertebrata</taxon>
        <taxon>Euteleostomi</taxon>
        <taxon>Actinopterygii</taxon>
        <taxon>Neopterygii</taxon>
        <taxon>Teleostei</taxon>
        <taxon>Ostariophysi</taxon>
        <taxon>Siluriformes</taxon>
        <taxon>Bagridae</taxon>
        <taxon>Hemibagrus</taxon>
    </lineage>
</organism>
<feature type="transmembrane region" description="Helical" evidence="6">
    <location>
        <begin position="67"/>
        <end position="91"/>
    </location>
</feature>
<feature type="transmembrane region" description="Helical" evidence="6">
    <location>
        <begin position="23"/>
        <end position="47"/>
    </location>
</feature>
<dbReference type="InterPro" id="IPR007593">
    <property type="entry name" value="CD225/Dispanin_fam"/>
</dbReference>
<evidence type="ECO:0000256" key="1">
    <source>
        <dbReference type="ARBA" id="ARBA00004370"/>
    </source>
</evidence>
<evidence type="ECO:0008006" key="9">
    <source>
        <dbReference type="Google" id="ProtNLM"/>
    </source>
</evidence>
<dbReference type="PANTHER" id="PTHR14948:SF25">
    <property type="entry name" value="DUF4190 DOMAIN-CONTAINING PROTEIN"/>
    <property type="match status" value="1"/>
</dbReference>
<keyword evidence="3 6" id="KW-0812">Transmembrane</keyword>
<dbReference type="AlphaFoldDB" id="A0A9D3N1B1"/>
<keyword evidence="8" id="KW-1185">Reference proteome</keyword>
<dbReference type="OrthoDB" id="6083617at2759"/>
<evidence type="ECO:0000256" key="2">
    <source>
        <dbReference type="ARBA" id="ARBA00006843"/>
    </source>
</evidence>
<dbReference type="Pfam" id="PF04505">
    <property type="entry name" value="CD225"/>
    <property type="match status" value="1"/>
</dbReference>
<protein>
    <recommendedName>
        <fullName evidence="9">Interferon-induced transmembrane protein</fullName>
    </recommendedName>
</protein>
<reference evidence="7 8" key="1">
    <citation type="submission" date="2021-06" db="EMBL/GenBank/DDBJ databases">
        <title>Chromosome-level genome assembly of the red-tail catfish (Hemibagrus wyckioides).</title>
        <authorList>
            <person name="Shao F."/>
        </authorList>
    </citation>
    <scope>NUCLEOTIDE SEQUENCE [LARGE SCALE GENOMIC DNA]</scope>
    <source>
        <strain evidence="7">EC202008001</strain>
        <tissue evidence="7">Blood</tissue>
    </source>
</reference>
<name>A0A9D3N1B1_9TELE</name>
<evidence type="ECO:0000256" key="6">
    <source>
        <dbReference type="SAM" id="Phobius"/>
    </source>
</evidence>
<dbReference type="InterPro" id="IPR051423">
    <property type="entry name" value="CD225/Dispanin"/>
</dbReference>
<comment type="caution">
    <text evidence="7">The sequence shown here is derived from an EMBL/GenBank/DDBJ whole genome shotgun (WGS) entry which is preliminary data.</text>
</comment>
<gene>
    <name evidence="7" type="ORF">KOW79_021831</name>
</gene>
<keyword evidence="4 6" id="KW-1133">Transmembrane helix</keyword>
<dbReference type="EMBL" id="JAHKSW010000028">
    <property type="protein sequence ID" value="KAG7314528.1"/>
    <property type="molecule type" value="Genomic_DNA"/>
</dbReference>